<comment type="caution">
    <text evidence="1">The sequence shown here is derived from an EMBL/GenBank/DDBJ whole genome shotgun (WGS) entry which is preliminary data.</text>
</comment>
<evidence type="ECO:0000313" key="2">
    <source>
        <dbReference type="Proteomes" id="UP000483362"/>
    </source>
</evidence>
<dbReference type="SUPFAM" id="SSF49464">
    <property type="entry name" value="Carboxypeptidase regulatory domain-like"/>
    <property type="match status" value="1"/>
</dbReference>
<dbReference type="AlphaFoldDB" id="A0A6L5X8C4"/>
<dbReference type="InterPro" id="IPR008969">
    <property type="entry name" value="CarboxyPept-like_regulatory"/>
</dbReference>
<dbReference type="EMBL" id="VULT01000003">
    <property type="protein sequence ID" value="MSS16589.1"/>
    <property type="molecule type" value="Genomic_DNA"/>
</dbReference>
<dbReference type="Proteomes" id="UP000483362">
    <property type="component" value="Unassembled WGS sequence"/>
</dbReference>
<name>A0A6L5X8C4_9BACT</name>
<dbReference type="RefSeq" id="WP_154327385.1">
    <property type="nucleotide sequence ID" value="NZ_CP045696.1"/>
</dbReference>
<dbReference type="InterPro" id="IPR037066">
    <property type="entry name" value="Plug_dom_sf"/>
</dbReference>
<proteinExistence type="predicted"/>
<sequence length="926" mass="101719">MVRIGKGNITLGTGLAARVLAVLALLLVAWTGMARATSVSADSIAARLKMQQYYFPQEKIHVTTDKARYMSGDTVWLRAFVVNAATGEPVRESKYVYVELRNPFDSIARRVKIIERKGVYSGYIPLDRKLPEGHYTLVAYTMFMESLGQDFFFKKGIEVASIFSLRYRIDTRLAWKDGDGSPQLDVDIACSDRNTGAQVAIENMSYTLDDQKVHTRIVGGSAVHFALKGERDTQSRHMLVWCDDYGKYVDIPRPESEYMVYFMPEGGYLVPGVKCNVAVKALGSNGLGRRLEGTVKDRAGATVAHFATGHAGMAVFALTPERGQVYTATCTTPDGEAKTVTLPVPRPGAAVLHVTRSGDATVVVQPVGDVPAGATVVVQQRGALVKAGSGRLSLPLDSIEAGVVQCLLLDSRMRKLSERLFFAPGRATRRVDVNCDKPAYGRREKVDVIVDLHHYDVAAGDYAVSVTDNAYVPVDSATSIATQLLLQSELRGHIEDPGYYFRQPGREAELDALMLTQGWTRYDVPRALRGALAEPEAPLEKGYVATGRVVSEFRKKPMSGVTVQVIAPKVNYASSFTTDANGEFALSGMDFPDSVKLVMQVEDKGKRKYANVSLVQSTPAATASLPAAASLPAHVAKADEAYRDMESKRITALGGMTSILLQEVVVTANKPQVPEDIFETWSQKTIDYEEIERKGISSLEDVLRHLPGIIVKNGQAYLMRGGLQAVGFFIDGTYFETMKAMFDENPDPVYTVEQQAQYHTMTQGMSMTIEEYTKMSAENENVIKEIEDRYPLSTIKMVYYIPPGMATVFGRRGTAGGIVMIKTKDGTEKMKGVQDDLGLHMFIAQGYQRPAEFYSPAYSPAQAANGEGVDLRETLYWAPCLTTDRAGHSSFSFYTSDNSATAYTLTIEGITQDGELINKRITIDKR</sequence>
<dbReference type="Gene3D" id="2.60.40.1930">
    <property type="match status" value="1"/>
</dbReference>
<organism evidence="1 2">
    <name type="scientific">Sodaliphilus pleomorphus</name>
    <dbReference type="NCBI Taxonomy" id="2606626"/>
    <lineage>
        <taxon>Bacteria</taxon>
        <taxon>Pseudomonadati</taxon>
        <taxon>Bacteroidota</taxon>
        <taxon>Bacteroidia</taxon>
        <taxon>Bacteroidales</taxon>
        <taxon>Muribaculaceae</taxon>
        <taxon>Sodaliphilus</taxon>
    </lineage>
</organism>
<dbReference type="SUPFAM" id="SSF56935">
    <property type="entry name" value="Porins"/>
    <property type="match status" value="1"/>
</dbReference>
<accession>A0A6L5X8C4</accession>
<gene>
    <name evidence="1" type="ORF">FYJ29_02200</name>
</gene>
<protein>
    <recommendedName>
        <fullName evidence="3">MG2 domain-containing protein</fullName>
    </recommendedName>
</protein>
<evidence type="ECO:0008006" key="3">
    <source>
        <dbReference type="Google" id="ProtNLM"/>
    </source>
</evidence>
<evidence type="ECO:0000313" key="1">
    <source>
        <dbReference type="EMBL" id="MSS16589.1"/>
    </source>
</evidence>
<dbReference type="Gene3D" id="2.170.130.10">
    <property type="entry name" value="TonB-dependent receptor, plug domain"/>
    <property type="match status" value="1"/>
</dbReference>
<reference evidence="1 2" key="1">
    <citation type="submission" date="2019-08" db="EMBL/GenBank/DDBJ databases">
        <title>In-depth cultivation of the pig gut microbiome towards novel bacterial diversity and tailored functional studies.</title>
        <authorList>
            <person name="Wylensek D."/>
            <person name="Hitch T.C.A."/>
            <person name="Clavel T."/>
        </authorList>
    </citation>
    <scope>NUCLEOTIDE SEQUENCE [LARGE SCALE GENOMIC DNA]</scope>
    <source>
        <strain evidence="1 2">Oil-RF-744-WCA-WT-10</strain>
    </source>
</reference>
<keyword evidence="2" id="KW-1185">Reference proteome</keyword>